<dbReference type="KEGG" id="smax:FJR03_08700"/>
<dbReference type="RefSeq" id="WP_193113129.1">
    <property type="nucleotide sequence ID" value="NZ_CP041165.1"/>
</dbReference>
<name>A0A7M1AZ31_9BACT</name>
<gene>
    <name evidence="1" type="ORF">FJR03_08700</name>
</gene>
<reference evidence="1 2" key="1">
    <citation type="submission" date="2019-06" db="EMBL/GenBank/DDBJ databases">
        <title>Sulfurimonas gotlandica sp. nov., a chemoautotrophic and psychrotolerant epsilonproteobacterium isolated from a pelagic redoxcline, and an emended description of the genus Sulfurimonas.</title>
        <authorList>
            <person name="Wang S."/>
            <person name="Jiang L."/>
            <person name="Shao Z."/>
        </authorList>
    </citation>
    <scope>NUCLEOTIDE SEQUENCE [LARGE SCALE GENOMIC DNA]</scope>
    <source>
        <strain evidence="1 2">B2</strain>
    </source>
</reference>
<sequence length="251" mass="29362">MGERNGYKYTKIPMKAFRKFLTKPYSDSDAFVDFMADFQTEQVRSINSYKSKWGWESRSKVHRRLQEFKYEAEQFKNSWNSETLNETLNETLISPKISIKSSVSETPFETPNETHENKPLEKKLKRITPRDSKSYKSDTVLLKGNREHIPDGTTVLESPKDVLGHPTRSDGILFDEVKIDRVIKKDGKLKRHLHFHNGKDHIYLLNIEDAKTAYDYYYHLQKKQQPINLLSTVSNLANNKRIDIKASNDTF</sequence>
<keyword evidence="2" id="KW-1185">Reference proteome</keyword>
<evidence type="ECO:0000313" key="1">
    <source>
        <dbReference type="EMBL" id="QOP41808.1"/>
    </source>
</evidence>
<proteinExistence type="predicted"/>
<protein>
    <submittedName>
        <fullName evidence="1">Uncharacterized protein</fullName>
    </submittedName>
</protein>
<dbReference type="AlphaFoldDB" id="A0A7M1AZ31"/>
<evidence type="ECO:0000313" key="2">
    <source>
        <dbReference type="Proteomes" id="UP000593910"/>
    </source>
</evidence>
<dbReference type="Proteomes" id="UP000593910">
    <property type="component" value="Chromosome"/>
</dbReference>
<accession>A0A7M1AZ31</accession>
<organism evidence="1 2">
    <name type="scientific">Sulfurimonas marina</name>
    <dbReference type="NCBI Taxonomy" id="2590551"/>
    <lineage>
        <taxon>Bacteria</taxon>
        <taxon>Pseudomonadati</taxon>
        <taxon>Campylobacterota</taxon>
        <taxon>Epsilonproteobacteria</taxon>
        <taxon>Campylobacterales</taxon>
        <taxon>Sulfurimonadaceae</taxon>
        <taxon>Sulfurimonas</taxon>
    </lineage>
</organism>
<dbReference type="EMBL" id="CP041165">
    <property type="protein sequence ID" value="QOP41808.1"/>
    <property type="molecule type" value="Genomic_DNA"/>
</dbReference>